<dbReference type="Proteomes" id="UP000232323">
    <property type="component" value="Unassembled WGS sequence"/>
</dbReference>
<dbReference type="PANTHER" id="PTHR46481:SF10">
    <property type="entry name" value="ZINC FINGER BED DOMAIN-CONTAINING PROTEIN 39"/>
    <property type="match status" value="1"/>
</dbReference>
<evidence type="ECO:0000256" key="6">
    <source>
        <dbReference type="SAM" id="MobiDB-lite"/>
    </source>
</evidence>
<gene>
    <name evidence="8" type="ORF">CEUSTIGMA_g6037.t1</name>
</gene>
<evidence type="ECO:0000256" key="2">
    <source>
        <dbReference type="ARBA" id="ARBA00022723"/>
    </source>
</evidence>
<comment type="caution">
    <text evidence="8">The sequence shown here is derived from an EMBL/GenBank/DDBJ whole genome shotgun (WGS) entry which is preliminary data.</text>
</comment>
<dbReference type="AlphaFoldDB" id="A0A250X698"/>
<dbReference type="Pfam" id="PF05699">
    <property type="entry name" value="Dimer_Tnp_hAT"/>
    <property type="match status" value="1"/>
</dbReference>
<feature type="region of interest" description="Disordered" evidence="6">
    <location>
        <begin position="393"/>
        <end position="436"/>
    </location>
</feature>
<sequence length="436" mass="49511">MSYISLYHLYICQPVHFLQLAGSLLANAFSDEMDKRVKHLIAASPYVCICFDGWSRAQGEGHLLGFTVVNAAADMCVFLDFVPTDQERCAADFQFQKFECIMEKHNLEMKTAGLVTDKPSVMKGVWSNVQEKYPKILAMKNAAESEYLEKVLTSVKDIVTFFDRQQINRSMLTSQQQRLGVTTGLKMFCQTRFSSNFFMVDSVVKNKDALASTVVMSEFSITTERAKKIKARCINYEWFEKVAFIRNVLEPIVKAGEENPQEERKAAEYLFSVLASRTVEKETDAECLLTKPWKVDSAVREPKVVADAIEFWRENGTKCPGLREVALRVACLPATSCAGERVFSAFSHIWSDRRARLHVGRAAMLAYVYFNQRVIDRIEAPIDTDLLEELEELEEGGAGQEGEKEGEELQEHIVARPASQQTVEQEPFDEFMESME</sequence>
<reference evidence="8 9" key="1">
    <citation type="submission" date="2017-08" db="EMBL/GenBank/DDBJ databases">
        <title>Acidophilic green algal genome provides insights into adaptation to an acidic environment.</title>
        <authorList>
            <person name="Hirooka S."/>
            <person name="Hirose Y."/>
            <person name="Kanesaki Y."/>
            <person name="Higuchi S."/>
            <person name="Fujiwara T."/>
            <person name="Onuma R."/>
            <person name="Era A."/>
            <person name="Ohbayashi R."/>
            <person name="Uzuka A."/>
            <person name="Nozaki H."/>
            <person name="Yoshikawa H."/>
            <person name="Miyagishima S.Y."/>
        </authorList>
    </citation>
    <scope>NUCLEOTIDE SEQUENCE [LARGE SCALE GENOMIC DNA]</scope>
    <source>
        <strain evidence="8 9">NIES-2499</strain>
    </source>
</reference>
<keyword evidence="4" id="KW-0862">Zinc</keyword>
<name>A0A250X698_9CHLO</name>
<dbReference type="InterPro" id="IPR008906">
    <property type="entry name" value="HATC_C_dom"/>
</dbReference>
<evidence type="ECO:0000256" key="3">
    <source>
        <dbReference type="ARBA" id="ARBA00022771"/>
    </source>
</evidence>
<dbReference type="GO" id="GO:0046983">
    <property type="term" value="F:protein dimerization activity"/>
    <property type="evidence" value="ECO:0007669"/>
    <property type="project" value="InterPro"/>
</dbReference>
<dbReference type="PANTHER" id="PTHR46481">
    <property type="entry name" value="ZINC FINGER BED DOMAIN-CONTAINING PROTEIN 4"/>
    <property type="match status" value="1"/>
</dbReference>
<feature type="compositionally biased region" description="Basic and acidic residues" evidence="6">
    <location>
        <begin position="401"/>
        <end position="414"/>
    </location>
</feature>
<accession>A0A250X698</accession>
<evidence type="ECO:0000313" key="9">
    <source>
        <dbReference type="Proteomes" id="UP000232323"/>
    </source>
</evidence>
<dbReference type="OrthoDB" id="10064099at2759"/>
<dbReference type="GO" id="GO:0005634">
    <property type="term" value="C:nucleus"/>
    <property type="evidence" value="ECO:0007669"/>
    <property type="project" value="UniProtKB-SubCell"/>
</dbReference>
<feature type="compositionally biased region" description="Acidic residues" evidence="6">
    <location>
        <begin position="426"/>
        <end position="436"/>
    </location>
</feature>
<dbReference type="GO" id="GO:0008270">
    <property type="term" value="F:zinc ion binding"/>
    <property type="evidence" value="ECO:0007669"/>
    <property type="project" value="UniProtKB-KW"/>
</dbReference>
<evidence type="ECO:0000256" key="1">
    <source>
        <dbReference type="ARBA" id="ARBA00004123"/>
    </source>
</evidence>
<dbReference type="STRING" id="1157962.A0A250X698"/>
<evidence type="ECO:0000259" key="7">
    <source>
        <dbReference type="Pfam" id="PF05699"/>
    </source>
</evidence>
<protein>
    <recommendedName>
        <fullName evidence="7">HAT C-terminal dimerisation domain-containing protein</fullName>
    </recommendedName>
</protein>
<proteinExistence type="predicted"/>
<evidence type="ECO:0000256" key="5">
    <source>
        <dbReference type="ARBA" id="ARBA00023242"/>
    </source>
</evidence>
<comment type="subcellular location">
    <subcellularLocation>
        <location evidence="1">Nucleus</location>
    </subcellularLocation>
</comment>
<feature type="domain" description="HAT C-terminal dimerisation" evidence="7">
    <location>
        <begin position="306"/>
        <end position="367"/>
    </location>
</feature>
<evidence type="ECO:0000313" key="8">
    <source>
        <dbReference type="EMBL" id="GAX78598.1"/>
    </source>
</evidence>
<dbReference type="EMBL" id="BEGY01000033">
    <property type="protein sequence ID" value="GAX78598.1"/>
    <property type="molecule type" value="Genomic_DNA"/>
</dbReference>
<keyword evidence="5" id="KW-0539">Nucleus</keyword>
<dbReference type="InterPro" id="IPR052035">
    <property type="entry name" value="ZnF_BED_domain_contain"/>
</dbReference>
<dbReference type="SUPFAM" id="SSF53098">
    <property type="entry name" value="Ribonuclease H-like"/>
    <property type="match status" value="1"/>
</dbReference>
<keyword evidence="2" id="KW-0479">Metal-binding</keyword>
<dbReference type="InterPro" id="IPR012337">
    <property type="entry name" value="RNaseH-like_sf"/>
</dbReference>
<keyword evidence="9" id="KW-1185">Reference proteome</keyword>
<keyword evidence="3" id="KW-0863">Zinc-finger</keyword>
<evidence type="ECO:0000256" key="4">
    <source>
        <dbReference type="ARBA" id="ARBA00022833"/>
    </source>
</evidence>
<organism evidence="8 9">
    <name type="scientific">Chlamydomonas eustigma</name>
    <dbReference type="NCBI Taxonomy" id="1157962"/>
    <lineage>
        <taxon>Eukaryota</taxon>
        <taxon>Viridiplantae</taxon>
        <taxon>Chlorophyta</taxon>
        <taxon>core chlorophytes</taxon>
        <taxon>Chlorophyceae</taxon>
        <taxon>CS clade</taxon>
        <taxon>Chlamydomonadales</taxon>
        <taxon>Chlamydomonadaceae</taxon>
        <taxon>Chlamydomonas</taxon>
    </lineage>
</organism>